<feature type="chain" id="PRO_5032578405" evidence="1">
    <location>
        <begin position="16"/>
        <end position="308"/>
    </location>
</feature>
<accession>A0A836CE49</accession>
<proteinExistence type="predicted"/>
<protein>
    <submittedName>
        <fullName evidence="2">Uncharacterized protein</fullName>
    </submittedName>
</protein>
<feature type="signal peptide" evidence="1">
    <location>
        <begin position="1"/>
        <end position="15"/>
    </location>
</feature>
<dbReference type="Proteomes" id="UP000664859">
    <property type="component" value="Unassembled WGS sequence"/>
</dbReference>
<evidence type="ECO:0000313" key="3">
    <source>
        <dbReference type="Proteomes" id="UP000664859"/>
    </source>
</evidence>
<comment type="caution">
    <text evidence="2">The sequence shown here is derived from an EMBL/GenBank/DDBJ whole genome shotgun (WGS) entry which is preliminary data.</text>
</comment>
<dbReference type="EMBL" id="JAFCMP010000223">
    <property type="protein sequence ID" value="KAG5183100.1"/>
    <property type="molecule type" value="Genomic_DNA"/>
</dbReference>
<evidence type="ECO:0000256" key="1">
    <source>
        <dbReference type="SAM" id="SignalP"/>
    </source>
</evidence>
<gene>
    <name evidence="2" type="ORF">JKP88DRAFT_241322</name>
</gene>
<dbReference type="AlphaFoldDB" id="A0A836CE49"/>
<sequence length="308" mass="32782">MQSWILLLQNLTLTSIPTRLSSPATQLGQDSCCSSMEHSDPTFMEQLMESSPSAGVFSFQPQIQPLPARAWHSLALFCPPSQAQAVQAELSMAACAARANAYQRQSRSFALSGAAPMSGDYAGFMPSAIATNLAAGSMDSTAYADSCADPGMPVERYFIAQHNPVGEAPSLPSYSAPPQLVIDEPRMDESPMHAFFGSISSSGERDIRDCLDMFRGSACGTADSMDSFSMLAAPSPAGDFTARSPAPSSNAGDQAGLMELRVSPLNMRPSPEPLSPATTAAFIRDRREDSAKLAKLKALEGVYHMCLH</sequence>
<evidence type="ECO:0000313" key="2">
    <source>
        <dbReference type="EMBL" id="KAG5183100.1"/>
    </source>
</evidence>
<keyword evidence="3" id="KW-1185">Reference proteome</keyword>
<organism evidence="2 3">
    <name type="scientific">Tribonema minus</name>
    <dbReference type="NCBI Taxonomy" id="303371"/>
    <lineage>
        <taxon>Eukaryota</taxon>
        <taxon>Sar</taxon>
        <taxon>Stramenopiles</taxon>
        <taxon>Ochrophyta</taxon>
        <taxon>PX clade</taxon>
        <taxon>Xanthophyceae</taxon>
        <taxon>Tribonematales</taxon>
        <taxon>Tribonemataceae</taxon>
        <taxon>Tribonema</taxon>
    </lineage>
</organism>
<reference evidence="2" key="1">
    <citation type="submission" date="2021-02" db="EMBL/GenBank/DDBJ databases">
        <title>First Annotated Genome of the Yellow-green Alga Tribonema minus.</title>
        <authorList>
            <person name="Mahan K.M."/>
        </authorList>
    </citation>
    <scope>NUCLEOTIDE SEQUENCE</scope>
    <source>
        <strain evidence="2">UTEX B ZZ1240</strain>
    </source>
</reference>
<keyword evidence="1" id="KW-0732">Signal</keyword>
<name>A0A836CE49_9STRA</name>